<sequence>MFYAYNYLHTTFPLLNCINKLILFDRMKLHFYLQKKFSGYLGYFGKSLLLLGLIHSFSVQIQAQNFQKQASDKSQIAYLGIGPSAFYGDNGGDYPSMQFPVRPNIALGYSKNLVNFLQLRFTSGYQRLVSWDGFRPGTMENWGSRGQAASFQGGALYFDIMPQFLLFPQDHVSNRPRFNAHGGVGLGAIFVNRRQETINGNGNNSRRVSTLTSYIPVRAGISYRVGYLYNIGLEGTFFHTFADDLDGNIGFNNRNDHMVQLNLMLMRYF</sequence>
<dbReference type="AlphaFoldDB" id="K1LBP1"/>
<protein>
    <recommendedName>
        <fullName evidence="4">Outer membrane protein beta-barrel domain-containing protein</fullName>
    </recommendedName>
</protein>
<accession>K1LBP1</accession>
<feature type="transmembrane region" description="Helical" evidence="1">
    <location>
        <begin position="37"/>
        <end position="57"/>
    </location>
</feature>
<evidence type="ECO:0000313" key="3">
    <source>
        <dbReference type="Proteomes" id="UP000004478"/>
    </source>
</evidence>
<evidence type="ECO:0008006" key="4">
    <source>
        <dbReference type="Google" id="ProtNLM"/>
    </source>
</evidence>
<keyword evidence="1" id="KW-0472">Membrane</keyword>
<dbReference type="EMBL" id="AMGM01000020">
    <property type="protein sequence ID" value="EKB49662.1"/>
    <property type="molecule type" value="Genomic_DNA"/>
</dbReference>
<evidence type="ECO:0000256" key="1">
    <source>
        <dbReference type="SAM" id="Phobius"/>
    </source>
</evidence>
<keyword evidence="3" id="KW-1185">Reference proteome</keyword>
<gene>
    <name evidence="2" type="ORF">B879_01679</name>
</gene>
<comment type="caution">
    <text evidence="2">The sequence shown here is derived from an EMBL/GenBank/DDBJ whole genome shotgun (WGS) entry which is preliminary data.</text>
</comment>
<dbReference type="Proteomes" id="UP000004478">
    <property type="component" value="Unassembled WGS sequence"/>
</dbReference>
<keyword evidence="1" id="KW-0812">Transmembrane</keyword>
<organism evidence="2 3">
    <name type="scientific">Cecembia lonarensis (strain CCUG 58316 / KCTC 22772 / LW9)</name>
    <dbReference type="NCBI Taxonomy" id="1225176"/>
    <lineage>
        <taxon>Bacteria</taxon>
        <taxon>Pseudomonadati</taxon>
        <taxon>Bacteroidota</taxon>
        <taxon>Cytophagia</taxon>
        <taxon>Cytophagales</taxon>
        <taxon>Cyclobacteriaceae</taxon>
        <taxon>Cecembia</taxon>
    </lineage>
</organism>
<evidence type="ECO:0000313" key="2">
    <source>
        <dbReference type="EMBL" id="EKB49662.1"/>
    </source>
</evidence>
<proteinExistence type="predicted"/>
<keyword evidence="1" id="KW-1133">Transmembrane helix</keyword>
<reference evidence="2 3" key="1">
    <citation type="journal article" date="2012" name="J. Bacteriol.">
        <title>Draft Genome Sequence of Cecembia lonarensis Strain LW9T, Isolated from Lonar Lake, a Haloalkaline Lake in India.</title>
        <authorList>
            <person name="Shivaji S."/>
            <person name="Ara S."/>
            <person name="Singh A."/>
            <person name="Pinnaka A.K."/>
        </authorList>
    </citation>
    <scope>NUCLEOTIDE SEQUENCE [LARGE SCALE GENOMIC DNA]</scope>
    <source>
        <strain evidence="2 3">LW9</strain>
    </source>
</reference>
<name>K1LBP1_CECL9</name>